<dbReference type="HOGENOM" id="CLU_318066_0_0_1"/>
<comment type="caution">
    <text evidence="2">The sequence shown here is derived from an EMBL/GenBank/DDBJ whole genome shotgun (WGS) entry which is preliminary data.</text>
</comment>
<evidence type="ECO:0000313" key="2">
    <source>
        <dbReference type="EMBL" id="EPS35194.1"/>
    </source>
</evidence>
<dbReference type="STRING" id="1284197.S7ZXL7"/>
<organism evidence="2 3">
    <name type="scientific">Dactylellina haptotyla (strain CBS 200.50)</name>
    <name type="common">Nematode-trapping fungus</name>
    <name type="synonym">Monacrosporium haptotylum</name>
    <dbReference type="NCBI Taxonomy" id="1284197"/>
    <lineage>
        <taxon>Eukaryota</taxon>
        <taxon>Fungi</taxon>
        <taxon>Dikarya</taxon>
        <taxon>Ascomycota</taxon>
        <taxon>Pezizomycotina</taxon>
        <taxon>Orbiliomycetes</taxon>
        <taxon>Orbiliales</taxon>
        <taxon>Orbiliaceae</taxon>
        <taxon>Dactylellina</taxon>
    </lineage>
</organism>
<dbReference type="EMBL" id="AQGS01001233">
    <property type="protein sequence ID" value="EPS35194.1"/>
    <property type="molecule type" value="Genomic_DNA"/>
</dbReference>
<dbReference type="Pfam" id="PF07173">
    <property type="entry name" value="GRDP-like"/>
    <property type="match status" value="1"/>
</dbReference>
<sequence length="915" mass="106239">MHLRFLQRGSSEIQPEVASFTFIHDAGFRYHPGQPLRFDITAVHEHCDIILNHFSKALDNIAKRAPLTYERAWYTNADDPLILQAAERSERRLLAHVVRYTEAKYSVHLRAQQKQLDHLLRNGRTNTGLRRAMDMMPLPYVDLAILQYCHMLSSGCYLDDTTRNVNRLYGEVRFEDLAPLSDLPFPMGRLISCYKGESKPQKLDATRKKYATMPNLAPKLSEGPYKPKNFDFEPLNRRYKAADYLHWPEGGPLTDNQTRLLDEIPERMMCARCDRDFFFTKDRGETWFSVLEGESVLCRYCGCSNNLSTLKWMYLRDDMVSLHTAIQYFRNPYDTNKARSFPDILGRHALGPYHRRYAIDRVLRHSISEEGWTKIISTLKLNIGTDRDWDELIELVRTVDENLPSTNLHPRVVETDCSTFWQDLVRRYKKTLNHVTTVDFSASIANLRNFANDLNQLYELSQDGNVEIQVNYSKIPKVFNRFKSLPKIEPPTRSILPRGSTVKYEQFMKLKAKYPTKNLLPTIAIELLWRTHLLYPPHYHTWCLQNFGCLIEHPFDSIIDKSARVLEKRYRETAELWVKEYSTDYISTPTSWFHYFSTTNSYADGCMPRNQRTGLLTAQERKSRLPFWVQDHTDYVLSPTEETELYHTIFPTPRIRLLITTKLVLQSLISNRMSFNTMTDPKLSPLDDYLDLHWDESHSLYLSTIPRFPHLTHLVNNQVSTTILAVNLLFTYYTTPPTHISQIFQQKEPEQDDHLTVITKRLLMWLCVRHSKLFESRKAILPELMKTLHLRNIMRYRIEIPPADLLSARVLSFLEAHYTNTILEVVNQCEDLFREFIPDEAGGSGGAMPASPSPIKPENSRRAGMRDSFMDQQTLSSLRSSQYSHGTGNTGFVMIQRTGTWSTAGRSSSGLGNVI</sequence>
<keyword evidence="3" id="KW-1185">Reference proteome</keyword>
<reference evidence="3" key="2">
    <citation type="submission" date="2013-04" db="EMBL/GenBank/DDBJ databases">
        <title>Genomic mechanisms accounting for the adaptation to parasitism in nematode-trapping fungi.</title>
        <authorList>
            <person name="Ahren D.G."/>
        </authorList>
    </citation>
    <scope>NUCLEOTIDE SEQUENCE [LARGE SCALE GENOMIC DNA]</scope>
    <source>
        <strain evidence="3">CBS 200.50</strain>
    </source>
</reference>
<feature type="region of interest" description="Disordered" evidence="1">
    <location>
        <begin position="842"/>
        <end position="862"/>
    </location>
</feature>
<dbReference type="OMA" id="AILQYCH"/>
<dbReference type="Proteomes" id="UP000015100">
    <property type="component" value="Unassembled WGS sequence"/>
</dbReference>
<dbReference type="AlphaFoldDB" id="S7ZXL7"/>
<gene>
    <name evidence="2" type="ORF">H072_11518</name>
</gene>
<accession>S7ZXL7</accession>
<reference evidence="2 3" key="1">
    <citation type="journal article" date="2013" name="PLoS Genet.">
        <title>Genomic mechanisms accounting for the adaptation to parasitism in nematode-trapping fungi.</title>
        <authorList>
            <person name="Meerupati T."/>
            <person name="Andersson K.M."/>
            <person name="Friman E."/>
            <person name="Kumar D."/>
            <person name="Tunlid A."/>
            <person name="Ahren D."/>
        </authorList>
    </citation>
    <scope>NUCLEOTIDE SEQUENCE [LARGE SCALE GENOMIC DNA]</scope>
    <source>
        <strain evidence="2 3">CBS 200.50</strain>
    </source>
</reference>
<proteinExistence type="predicted"/>
<dbReference type="OrthoDB" id="2684236at2759"/>
<dbReference type="InterPro" id="IPR009836">
    <property type="entry name" value="GRDP-like"/>
</dbReference>
<protein>
    <submittedName>
        <fullName evidence="2">Uncharacterized protein</fullName>
    </submittedName>
</protein>
<name>S7ZXL7_DACHA</name>
<evidence type="ECO:0000256" key="1">
    <source>
        <dbReference type="SAM" id="MobiDB-lite"/>
    </source>
</evidence>
<evidence type="ECO:0000313" key="3">
    <source>
        <dbReference type="Proteomes" id="UP000015100"/>
    </source>
</evidence>